<accession>A0A7W7AEJ9</accession>
<dbReference type="PANTHER" id="PTHR38590">
    <property type="entry name" value="BLL0828 PROTEIN"/>
    <property type="match status" value="1"/>
</dbReference>
<keyword evidence="3" id="KW-0378">Hydrolase</keyword>
<name>A0A7W7AEJ9_9SPHN</name>
<evidence type="ECO:0000256" key="1">
    <source>
        <dbReference type="SAM" id="MobiDB-lite"/>
    </source>
</evidence>
<gene>
    <name evidence="3" type="ORF">GGR37_002969</name>
</gene>
<evidence type="ECO:0000313" key="3">
    <source>
        <dbReference type="EMBL" id="MBB4614682.1"/>
    </source>
</evidence>
<feature type="domain" description="DUF559" evidence="2">
    <location>
        <begin position="37"/>
        <end position="139"/>
    </location>
</feature>
<keyword evidence="4" id="KW-1185">Reference proteome</keyword>
<dbReference type="Pfam" id="PF04480">
    <property type="entry name" value="DUF559"/>
    <property type="match status" value="1"/>
</dbReference>
<proteinExistence type="predicted"/>
<organism evidence="3 4">
    <name type="scientific">Novosphingobium taihuense</name>
    <dbReference type="NCBI Taxonomy" id="260085"/>
    <lineage>
        <taxon>Bacteria</taxon>
        <taxon>Pseudomonadati</taxon>
        <taxon>Pseudomonadota</taxon>
        <taxon>Alphaproteobacteria</taxon>
        <taxon>Sphingomonadales</taxon>
        <taxon>Sphingomonadaceae</taxon>
        <taxon>Novosphingobium</taxon>
    </lineage>
</organism>
<protein>
    <submittedName>
        <fullName evidence="3">Very-short-patch-repair endonuclease</fullName>
    </submittedName>
</protein>
<evidence type="ECO:0000259" key="2">
    <source>
        <dbReference type="Pfam" id="PF04480"/>
    </source>
</evidence>
<keyword evidence="3" id="KW-0540">Nuclease</keyword>
<reference evidence="3 4" key="1">
    <citation type="submission" date="2020-08" db="EMBL/GenBank/DDBJ databases">
        <title>Genomic Encyclopedia of Type Strains, Phase IV (KMG-IV): sequencing the most valuable type-strain genomes for metagenomic binning, comparative biology and taxonomic classification.</title>
        <authorList>
            <person name="Goeker M."/>
        </authorList>
    </citation>
    <scope>NUCLEOTIDE SEQUENCE [LARGE SCALE GENOMIC DNA]</scope>
    <source>
        <strain evidence="3 4">DSM 17507</strain>
    </source>
</reference>
<comment type="caution">
    <text evidence="3">The sequence shown here is derived from an EMBL/GenBank/DDBJ whole genome shotgun (WGS) entry which is preliminary data.</text>
</comment>
<dbReference type="AlphaFoldDB" id="A0A7W7AEJ9"/>
<dbReference type="InterPro" id="IPR007569">
    <property type="entry name" value="DUF559"/>
</dbReference>
<dbReference type="Proteomes" id="UP000538566">
    <property type="component" value="Unassembled WGS sequence"/>
</dbReference>
<evidence type="ECO:0000313" key="4">
    <source>
        <dbReference type="Proteomes" id="UP000538566"/>
    </source>
</evidence>
<dbReference type="InterPro" id="IPR047216">
    <property type="entry name" value="Endonuclease_DUF559_bact"/>
</dbReference>
<sequence>MIKKTLSIRPVGERAEAPKIQKKGRGWAISGSRLDAIHDRARQMRREPDEAHLALAEELAKEDLGKYKFKRYAVIGSALVDFASQPLKLVVALDRGENPEIERRRDASLAEVGLKVLRYDAAEVLGDPEGACAAVLREMKARYEELRAASRPQRPSYSRSGARPQRSPYPRARD</sequence>
<feature type="region of interest" description="Disordered" evidence="1">
    <location>
        <begin position="1"/>
        <end position="23"/>
    </location>
</feature>
<dbReference type="GO" id="GO:0004519">
    <property type="term" value="F:endonuclease activity"/>
    <property type="evidence" value="ECO:0007669"/>
    <property type="project" value="UniProtKB-KW"/>
</dbReference>
<keyword evidence="3" id="KW-0255">Endonuclease</keyword>
<feature type="region of interest" description="Disordered" evidence="1">
    <location>
        <begin position="147"/>
        <end position="174"/>
    </location>
</feature>
<dbReference type="RefSeq" id="WP_221236716.1">
    <property type="nucleotide sequence ID" value="NZ_JACHOA010000005.1"/>
</dbReference>
<dbReference type="PANTHER" id="PTHR38590:SF1">
    <property type="entry name" value="BLL0828 PROTEIN"/>
    <property type="match status" value="1"/>
</dbReference>
<dbReference type="EMBL" id="JACHOA010000005">
    <property type="protein sequence ID" value="MBB4614682.1"/>
    <property type="molecule type" value="Genomic_DNA"/>
</dbReference>